<organism evidence="1 2">
    <name type="scientific">Camellia lanceoleosa</name>
    <dbReference type="NCBI Taxonomy" id="1840588"/>
    <lineage>
        <taxon>Eukaryota</taxon>
        <taxon>Viridiplantae</taxon>
        <taxon>Streptophyta</taxon>
        <taxon>Embryophyta</taxon>
        <taxon>Tracheophyta</taxon>
        <taxon>Spermatophyta</taxon>
        <taxon>Magnoliopsida</taxon>
        <taxon>eudicotyledons</taxon>
        <taxon>Gunneridae</taxon>
        <taxon>Pentapetalae</taxon>
        <taxon>asterids</taxon>
        <taxon>Ericales</taxon>
        <taxon>Theaceae</taxon>
        <taxon>Camellia</taxon>
    </lineage>
</organism>
<accession>A0ACC0IH31</accession>
<dbReference type="EMBL" id="CM045760">
    <property type="protein sequence ID" value="KAI8025247.1"/>
    <property type="molecule type" value="Genomic_DNA"/>
</dbReference>
<evidence type="ECO:0000313" key="1">
    <source>
        <dbReference type="EMBL" id="KAI8025247.1"/>
    </source>
</evidence>
<proteinExistence type="predicted"/>
<protein>
    <submittedName>
        <fullName evidence="1">Uncharacterized protein</fullName>
    </submittedName>
</protein>
<evidence type="ECO:0000313" key="2">
    <source>
        <dbReference type="Proteomes" id="UP001060215"/>
    </source>
</evidence>
<keyword evidence="2" id="KW-1185">Reference proteome</keyword>
<name>A0ACC0IH31_9ERIC</name>
<reference evidence="1 2" key="1">
    <citation type="journal article" date="2022" name="Plant J.">
        <title>Chromosome-level genome of Camellia lanceoleosa provides a valuable resource for understanding genome evolution and self-incompatibility.</title>
        <authorList>
            <person name="Gong W."/>
            <person name="Xiao S."/>
            <person name="Wang L."/>
            <person name="Liao Z."/>
            <person name="Chang Y."/>
            <person name="Mo W."/>
            <person name="Hu G."/>
            <person name="Li W."/>
            <person name="Zhao G."/>
            <person name="Zhu H."/>
            <person name="Hu X."/>
            <person name="Ji K."/>
            <person name="Xiang X."/>
            <person name="Song Q."/>
            <person name="Yuan D."/>
            <person name="Jin S."/>
            <person name="Zhang L."/>
        </authorList>
    </citation>
    <scope>NUCLEOTIDE SEQUENCE [LARGE SCALE GENOMIC DNA]</scope>
    <source>
        <strain evidence="1">SQ_2022a</strain>
    </source>
</reference>
<gene>
    <name evidence="1" type="ORF">LOK49_LG02G02180</name>
</gene>
<dbReference type="Proteomes" id="UP001060215">
    <property type="component" value="Chromosome 3"/>
</dbReference>
<sequence>MSTNFSSSSTSSYSSSNLHSGFHASLFCTVIHLFLSCGRLSRAVDAFASMRWTYGLVPPGLSYWNRLIREFNASGLVSQRGSC</sequence>
<comment type="caution">
    <text evidence="1">The sequence shown here is derived from an EMBL/GenBank/DDBJ whole genome shotgun (WGS) entry which is preliminary data.</text>
</comment>